<dbReference type="Proteomes" id="UP001066276">
    <property type="component" value="Chromosome 3_1"/>
</dbReference>
<name>A0AAV7UKP2_PLEWA</name>
<evidence type="ECO:0000313" key="2">
    <source>
        <dbReference type="Proteomes" id="UP001066276"/>
    </source>
</evidence>
<comment type="caution">
    <text evidence="1">The sequence shown here is derived from an EMBL/GenBank/DDBJ whole genome shotgun (WGS) entry which is preliminary data.</text>
</comment>
<protein>
    <submittedName>
        <fullName evidence="1">Uncharacterized protein</fullName>
    </submittedName>
</protein>
<accession>A0AAV7UKP2</accession>
<sequence length="103" mass="11590">MVQRCLSPGSQAINRCLAAEHKDDWGAAETNARPLTHRDMEGAVPPLETELTDNAERSVSQWNVDRIVHMTVCVREQDRWKSDCDYVCLEEHVCGCKCVSICA</sequence>
<dbReference type="AlphaFoldDB" id="A0AAV7UKP2"/>
<proteinExistence type="predicted"/>
<dbReference type="EMBL" id="JANPWB010000005">
    <property type="protein sequence ID" value="KAJ1189403.1"/>
    <property type="molecule type" value="Genomic_DNA"/>
</dbReference>
<organism evidence="1 2">
    <name type="scientific">Pleurodeles waltl</name>
    <name type="common">Iberian ribbed newt</name>
    <dbReference type="NCBI Taxonomy" id="8319"/>
    <lineage>
        <taxon>Eukaryota</taxon>
        <taxon>Metazoa</taxon>
        <taxon>Chordata</taxon>
        <taxon>Craniata</taxon>
        <taxon>Vertebrata</taxon>
        <taxon>Euteleostomi</taxon>
        <taxon>Amphibia</taxon>
        <taxon>Batrachia</taxon>
        <taxon>Caudata</taxon>
        <taxon>Salamandroidea</taxon>
        <taxon>Salamandridae</taxon>
        <taxon>Pleurodelinae</taxon>
        <taxon>Pleurodeles</taxon>
    </lineage>
</organism>
<evidence type="ECO:0000313" key="1">
    <source>
        <dbReference type="EMBL" id="KAJ1189403.1"/>
    </source>
</evidence>
<keyword evidence="2" id="KW-1185">Reference proteome</keyword>
<reference evidence="1" key="1">
    <citation type="journal article" date="2022" name="bioRxiv">
        <title>Sequencing and chromosome-scale assembly of the giantPleurodeles waltlgenome.</title>
        <authorList>
            <person name="Brown T."/>
            <person name="Elewa A."/>
            <person name="Iarovenko S."/>
            <person name="Subramanian E."/>
            <person name="Araus A.J."/>
            <person name="Petzold A."/>
            <person name="Susuki M."/>
            <person name="Suzuki K.-i.T."/>
            <person name="Hayashi T."/>
            <person name="Toyoda A."/>
            <person name="Oliveira C."/>
            <person name="Osipova E."/>
            <person name="Leigh N.D."/>
            <person name="Simon A."/>
            <person name="Yun M.H."/>
        </authorList>
    </citation>
    <scope>NUCLEOTIDE SEQUENCE</scope>
    <source>
        <strain evidence="1">20211129_DDA</strain>
        <tissue evidence="1">Liver</tissue>
    </source>
</reference>
<gene>
    <name evidence="1" type="ORF">NDU88_006148</name>
</gene>